<evidence type="ECO:0000313" key="2">
    <source>
        <dbReference type="EMBL" id="KKN47137.1"/>
    </source>
</evidence>
<organism evidence="2">
    <name type="scientific">marine sediment metagenome</name>
    <dbReference type="NCBI Taxonomy" id="412755"/>
    <lineage>
        <taxon>unclassified sequences</taxon>
        <taxon>metagenomes</taxon>
        <taxon>ecological metagenomes</taxon>
    </lineage>
</organism>
<sequence>MLLILKNFLKSIALVPSVLALSFFGFAVLLTTIRIEYEHYTFFKALIITDAKDIQFVIAYVIGGIFTLTIFSYTMVMNVLNRNINNYSPRLIPLLLSEKHHQVILGFTSGTIVYAMVLSVALINDNSNYFPAIGAALAAIFAMVCVLLFIYFIHSVSKSIHINYILRELFNQTVKQMQKRAVEYGEKIDYNKDMPFDHELYSDTVGVLRLFSIKNVKKIVDDYGIKIQVNKRCGDFIYKDDVLLRMDKKLSDEQLNRLRALFVIDHEVAVDVHEIGFKHFVEVAVKASSPAINDPGTSKSCIDYLTQLFIYRCGLPFEGKHISLFDTRICLRQIDNSTLLVKCFVEMYRYMKDDPLLSPTLQKALLTIQNKSGHTLNLDWKKLRDYERLM</sequence>
<keyword evidence="1" id="KW-0472">Membrane</keyword>
<keyword evidence="1" id="KW-0812">Transmembrane</keyword>
<evidence type="ECO:0000256" key="1">
    <source>
        <dbReference type="SAM" id="Phobius"/>
    </source>
</evidence>
<dbReference type="EMBL" id="LAZR01001293">
    <property type="protein sequence ID" value="KKN47137.1"/>
    <property type="molecule type" value="Genomic_DNA"/>
</dbReference>
<feature type="transmembrane region" description="Helical" evidence="1">
    <location>
        <begin position="12"/>
        <end position="37"/>
    </location>
</feature>
<comment type="caution">
    <text evidence="2">The sequence shown here is derived from an EMBL/GenBank/DDBJ whole genome shotgun (WGS) entry which is preliminary data.</text>
</comment>
<protein>
    <recommendedName>
        <fullName evidence="3">DUF2254 domain-containing protein</fullName>
    </recommendedName>
</protein>
<keyword evidence="1" id="KW-1133">Transmembrane helix</keyword>
<name>A0A0F9RCD6_9ZZZZ</name>
<dbReference type="Pfam" id="PF10011">
    <property type="entry name" value="DUF2254"/>
    <property type="match status" value="1"/>
</dbReference>
<gene>
    <name evidence="2" type="ORF">LCGC14_0666040</name>
</gene>
<proteinExistence type="predicted"/>
<dbReference type="InterPro" id="IPR018723">
    <property type="entry name" value="DUF2254_membrane"/>
</dbReference>
<accession>A0A0F9RCD6</accession>
<dbReference type="AlphaFoldDB" id="A0A0F9RCD6"/>
<feature type="transmembrane region" description="Helical" evidence="1">
    <location>
        <begin position="129"/>
        <end position="153"/>
    </location>
</feature>
<reference evidence="2" key="1">
    <citation type="journal article" date="2015" name="Nature">
        <title>Complex archaea that bridge the gap between prokaryotes and eukaryotes.</title>
        <authorList>
            <person name="Spang A."/>
            <person name="Saw J.H."/>
            <person name="Jorgensen S.L."/>
            <person name="Zaremba-Niedzwiedzka K."/>
            <person name="Martijn J."/>
            <person name="Lind A.E."/>
            <person name="van Eijk R."/>
            <person name="Schleper C."/>
            <person name="Guy L."/>
            <person name="Ettema T.J."/>
        </authorList>
    </citation>
    <scope>NUCLEOTIDE SEQUENCE</scope>
</reference>
<feature type="transmembrane region" description="Helical" evidence="1">
    <location>
        <begin position="101"/>
        <end position="123"/>
    </location>
</feature>
<feature type="transmembrane region" description="Helical" evidence="1">
    <location>
        <begin position="57"/>
        <end position="80"/>
    </location>
</feature>
<evidence type="ECO:0008006" key="3">
    <source>
        <dbReference type="Google" id="ProtNLM"/>
    </source>
</evidence>